<dbReference type="EMBL" id="FUWR01000003">
    <property type="protein sequence ID" value="SJZ57664.1"/>
    <property type="molecule type" value="Genomic_DNA"/>
</dbReference>
<dbReference type="RefSeq" id="WP_078789307.1">
    <property type="nucleotide sequence ID" value="NZ_FUWR01000003.1"/>
</dbReference>
<keyword evidence="4" id="KW-1185">Reference proteome</keyword>
<dbReference type="Gene3D" id="3.40.30.10">
    <property type="entry name" value="Glutaredoxin"/>
    <property type="match status" value="1"/>
</dbReference>
<evidence type="ECO:0000313" key="4">
    <source>
        <dbReference type="Proteomes" id="UP000190102"/>
    </source>
</evidence>
<evidence type="ECO:0000259" key="2">
    <source>
        <dbReference type="Pfam" id="PF13098"/>
    </source>
</evidence>
<evidence type="ECO:0000256" key="1">
    <source>
        <dbReference type="SAM" id="SignalP"/>
    </source>
</evidence>
<gene>
    <name evidence="3" type="ORF">SAMN02745119_01035</name>
</gene>
<evidence type="ECO:0000313" key="3">
    <source>
        <dbReference type="EMBL" id="SJZ57664.1"/>
    </source>
</evidence>
<dbReference type="AlphaFoldDB" id="A0A1T4LT74"/>
<dbReference type="PANTHER" id="PTHR35272:SF3">
    <property type="entry name" value="THIOL:DISULFIDE INTERCHANGE PROTEIN DSBC"/>
    <property type="match status" value="1"/>
</dbReference>
<dbReference type="Pfam" id="PF13098">
    <property type="entry name" value="Thioredoxin_2"/>
    <property type="match status" value="1"/>
</dbReference>
<dbReference type="PANTHER" id="PTHR35272">
    <property type="entry name" value="THIOL:DISULFIDE INTERCHANGE PROTEIN DSBC-RELATED"/>
    <property type="match status" value="1"/>
</dbReference>
<proteinExistence type="predicted"/>
<feature type="signal peptide" evidence="1">
    <location>
        <begin position="1"/>
        <end position="23"/>
    </location>
</feature>
<dbReference type="InterPro" id="IPR036249">
    <property type="entry name" value="Thioredoxin-like_sf"/>
</dbReference>
<feature type="domain" description="Thioredoxin-like fold" evidence="2">
    <location>
        <begin position="34"/>
        <end position="143"/>
    </location>
</feature>
<protein>
    <submittedName>
        <fullName evidence="3">Thiol:disulfide interchange protein DsbC</fullName>
    </submittedName>
</protein>
<dbReference type="STRING" id="115783.SAMN02745119_01035"/>
<sequence>MIQRLFCTLILLAGLLVSGTASASTIDLSKALVIGNGPKKVIEFTDPDCPFCRKASAYFHNRRDVTRYVFFNPLAMHPNARPKVQYILSSPDKARLYHEVMSGMADRMDAKNLPVTAAGVKLQEEQQTIAKKAGIDSTPTFMIMGRIIEGFDLPKIEELLGK</sequence>
<dbReference type="OrthoDB" id="9800545at2"/>
<name>A0A1T4LT74_9BACT</name>
<accession>A0A1T4LT74</accession>
<dbReference type="InterPro" id="IPR012336">
    <property type="entry name" value="Thioredoxin-like_fold"/>
</dbReference>
<organism evidence="3 4">
    <name type="scientific">Trichlorobacter thiogenes</name>
    <dbReference type="NCBI Taxonomy" id="115783"/>
    <lineage>
        <taxon>Bacteria</taxon>
        <taxon>Pseudomonadati</taxon>
        <taxon>Thermodesulfobacteriota</taxon>
        <taxon>Desulfuromonadia</taxon>
        <taxon>Geobacterales</taxon>
        <taxon>Geobacteraceae</taxon>
        <taxon>Trichlorobacter</taxon>
    </lineage>
</organism>
<reference evidence="4" key="1">
    <citation type="submission" date="2017-02" db="EMBL/GenBank/DDBJ databases">
        <authorList>
            <person name="Varghese N."/>
            <person name="Submissions S."/>
        </authorList>
    </citation>
    <scope>NUCLEOTIDE SEQUENCE [LARGE SCALE GENOMIC DNA]</scope>
    <source>
        <strain evidence="4">ATCC BAA-34</strain>
    </source>
</reference>
<dbReference type="SUPFAM" id="SSF52833">
    <property type="entry name" value="Thioredoxin-like"/>
    <property type="match status" value="1"/>
</dbReference>
<keyword evidence="1" id="KW-0732">Signal</keyword>
<dbReference type="Proteomes" id="UP000190102">
    <property type="component" value="Unassembled WGS sequence"/>
</dbReference>
<feature type="chain" id="PRO_5013204990" evidence="1">
    <location>
        <begin position="24"/>
        <end position="162"/>
    </location>
</feature>
<dbReference type="InterPro" id="IPR051470">
    <property type="entry name" value="Thiol:disulfide_interchange"/>
</dbReference>